<accession>A0ABW8F161</accession>
<keyword evidence="2" id="KW-1185">Reference proteome</keyword>
<evidence type="ECO:0000313" key="2">
    <source>
        <dbReference type="Proteomes" id="UP001617427"/>
    </source>
</evidence>
<protein>
    <submittedName>
        <fullName evidence="1">Uncharacterized protein</fullName>
    </submittedName>
</protein>
<dbReference type="Proteomes" id="UP001617427">
    <property type="component" value="Unassembled WGS sequence"/>
</dbReference>
<comment type="caution">
    <text evidence="1">The sequence shown here is derived from an EMBL/GenBank/DDBJ whole genome shotgun (WGS) entry which is preliminary data.</text>
</comment>
<organism evidence="1 2">
    <name type="scientific">Herbaspirillum chlorophenolicum</name>
    <dbReference type="NCBI Taxonomy" id="211589"/>
    <lineage>
        <taxon>Bacteria</taxon>
        <taxon>Pseudomonadati</taxon>
        <taxon>Pseudomonadota</taxon>
        <taxon>Betaproteobacteria</taxon>
        <taxon>Burkholderiales</taxon>
        <taxon>Oxalobacteraceae</taxon>
        <taxon>Herbaspirillum</taxon>
    </lineage>
</organism>
<dbReference type="RefSeq" id="WP_402701443.1">
    <property type="nucleotide sequence ID" value="NZ_JBIUZV010000007.1"/>
</dbReference>
<dbReference type="EMBL" id="JBIUZV010000007">
    <property type="protein sequence ID" value="MFJ3047008.1"/>
    <property type="molecule type" value="Genomic_DNA"/>
</dbReference>
<reference evidence="1 2" key="1">
    <citation type="submission" date="2024-10" db="EMBL/GenBank/DDBJ databases">
        <title>The Natural Products Discovery Center: Release of the First 8490 Sequenced Strains for Exploring Actinobacteria Biosynthetic Diversity.</title>
        <authorList>
            <person name="Kalkreuter E."/>
            <person name="Kautsar S.A."/>
            <person name="Yang D."/>
            <person name="Bader C.D."/>
            <person name="Teijaro C.N."/>
            <person name="Fluegel L."/>
            <person name="Davis C.M."/>
            <person name="Simpson J.R."/>
            <person name="Lauterbach L."/>
            <person name="Steele A.D."/>
            <person name="Gui C."/>
            <person name="Meng S."/>
            <person name="Li G."/>
            <person name="Viehrig K."/>
            <person name="Ye F."/>
            <person name="Su P."/>
            <person name="Kiefer A.F."/>
            <person name="Nichols A."/>
            <person name="Cepeda A.J."/>
            <person name="Yan W."/>
            <person name="Fan B."/>
            <person name="Jiang Y."/>
            <person name="Adhikari A."/>
            <person name="Zheng C.-J."/>
            <person name="Schuster L."/>
            <person name="Cowan T.M."/>
            <person name="Smanski M.J."/>
            <person name="Chevrette M.G."/>
            <person name="De Carvalho L.P.S."/>
            <person name="Shen B."/>
        </authorList>
    </citation>
    <scope>NUCLEOTIDE SEQUENCE [LARGE SCALE GENOMIC DNA]</scope>
    <source>
        <strain evidence="1 2">NPDC087045</strain>
    </source>
</reference>
<gene>
    <name evidence="1" type="ORF">ACIPEN_14345</name>
</gene>
<proteinExistence type="predicted"/>
<name>A0ABW8F161_9BURK</name>
<sequence length="108" mass="11742">MGAKRDFVQRPPRPQDRITFKTADDGELAGYVAAIRPHVGNGQRFAWVELDNELAGQFRGVPLVDIISSDDCGAARRQAASVNEARRLCLTDFSGDLADALRSAGARQ</sequence>
<evidence type="ECO:0000313" key="1">
    <source>
        <dbReference type="EMBL" id="MFJ3047008.1"/>
    </source>
</evidence>